<sequence length="103" mass="11827">MGDMDLTPFFALVTLFVALPWIVLHYMTKWKTAATLTSGDEQLLEELYRVARRLEERMDTVERLVASENPQFRPASLAAERTNHQADLSELDRLMTQTKGTVK</sequence>
<evidence type="ECO:0000313" key="2">
    <source>
        <dbReference type="EMBL" id="MDR6510312.1"/>
    </source>
</evidence>
<dbReference type="RefSeq" id="WP_082349712.1">
    <property type="nucleotide sequence ID" value="NZ_CP140000.1"/>
</dbReference>
<dbReference type="Pfam" id="PF06667">
    <property type="entry name" value="PspB"/>
    <property type="match status" value="1"/>
</dbReference>
<keyword evidence="1" id="KW-1133">Transmembrane helix</keyword>
<dbReference type="NCBIfam" id="TIGR02976">
    <property type="entry name" value="phageshock_pspB"/>
    <property type="match status" value="1"/>
</dbReference>
<keyword evidence="1" id="KW-0472">Membrane</keyword>
<keyword evidence="1" id="KW-0812">Transmembrane</keyword>
<evidence type="ECO:0000256" key="1">
    <source>
        <dbReference type="SAM" id="Phobius"/>
    </source>
</evidence>
<dbReference type="EMBL" id="JAVDRD010000002">
    <property type="protein sequence ID" value="MDR6510312.1"/>
    <property type="molecule type" value="Genomic_DNA"/>
</dbReference>
<proteinExistence type="predicted"/>
<feature type="transmembrane region" description="Helical" evidence="1">
    <location>
        <begin position="6"/>
        <end position="24"/>
    </location>
</feature>
<protein>
    <submittedName>
        <fullName evidence="2">Phage shock protein B</fullName>
    </submittedName>
</protein>
<accession>A0ABU1MJ67</accession>
<name>A0ABU1MJ67_9SPHN</name>
<gene>
    <name evidence="2" type="ORF">J2792_001172</name>
</gene>
<evidence type="ECO:0000313" key="3">
    <source>
        <dbReference type="Proteomes" id="UP001184150"/>
    </source>
</evidence>
<keyword evidence="3" id="KW-1185">Reference proteome</keyword>
<organism evidence="2 3">
    <name type="scientific">Novosphingobium capsulatum</name>
    <dbReference type="NCBI Taxonomy" id="13688"/>
    <lineage>
        <taxon>Bacteria</taxon>
        <taxon>Pseudomonadati</taxon>
        <taxon>Pseudomonadota</taxon>
        <taxon>Alphaproteobacteria</taxon>
        <taxon>Sphingomonadales</taxon>
        <taxon>Sphingomonadaceae</taxon>
        <taxon>Novosphingobium</taxon>
    </lineage>
</organism>
<dbReference type="Proteomes" id="UP001184150">
    <property type="component" value="Unassembled WGS sequence"/>
</dbReference>
<reference evidence="2 3" key="1">
    <citation type="submission" date="2023-07" db="EMBL/GenBank/DDBJ databases">
        <title>Sorghum-associated microbial communities from plants grown in Nebraska, USA.</title>
        <authorList>
            <person name="Schachtman D."/>
        </authorList>
    </citation>
    <scope>NUCLEOTIDE SEQUENCE [LARGE SCALE GENOMIC DNA]</scope>
    <source>
        <strain evidence="2 3">DS1027</strain>
    </source>
</reference>
<dbReference type="InterPro" id="IPR009554">
    <property type="entry name" value="Phageshock_PspB"/>
</dbReference>
<comment type="caution">
    <text evidence="2">The sequence shown here is derived from an EMBL/GenBank/DDBJ whole genome shotgun (WGS) entry which is preliminary data.</text>
</comment>